<reference evidence="1 2" key="1">
    <citation type="submission" date="2020-08" db="EMBL/GenBank/DDBJ databases">
        <authorList>
            <person name="Koutsovoulos G."/>
            <person name="Danchin GJ E."/>
        </authorList>
    </citation>
    <scope>NUCLEOTIDE SEQUENCE [LARGE SCALE GENOMIC DNA]</scope>
</reference>
<organism evidence="1 2">
    <name type="scientific">Meloidogyne enterolobii</name>
    <name type="common">Root-knot nematode worm</name>
    <name type="synonym">Meloidogyne mayaguensis</name>
    <dbReference type="NCBI Taxonomy" id="390850"/>
    <lineage>
        <taxon>Eukaryota</taxon>
        <taxon>Metazoa</taxon>
        <taxon>Ecdysozoa</taxon>
        <taxon>Nematoda</taxon>
        <taxon>Chromadorea</taxon>
        <taxon>Rhabditida</taxon>
        <taxon>Tylenchina</taxon>
        <taxon>Tylenchomorpha</taxon>
        <taxon>Tylenchoidea</taxon>
        <taxon>Meloidogynidae</taxon>
        <taxon>Meloidogyninae</taxon>
        <taxon>Meloidogyne</taxon>
    </lineage>
</organism>
<dbReference type="EMBL" id="CAJEWN010000635">
    <property type="protein sequence ID" value="CAD2187379.1"/>
    <property type="molecule type" value="Genomic_DNA"/>
</dbReference>
<proteinExistence type="predicted"/>
<protein>
    <submittedName>
        <fullName evidence="1">Uncharacterized protein</fullName>
    </submittedName>
</protein>
<accession>A0A6V7WK60</accession>
<gene>
    <name evidence="1" type="ORF">MENT_LOCUS39962</name>
</gene>
<evidence type="ECO:0000313" key="2">
    <source>
        <dbReference type="Proteomes" id="UP000580250"/>
    </source>
</evidence>
<dbReference type="AlphaFoldDB" id="A0A6V7WK60"/>
<sequence length="134" mass="16029">MAKKYLQKIIIKLTKCSNKGRGNLLRELKSVVNDLVINIEKQYNMMEKTKKFSFNEVKKHLELLFKFQVILELSKNLGSWDIYYEEIKKELIEECKQFYFKFPLIKENIIKDLGINCINIIKSYIDGRIELIIF</sequence>
<name>A0A6V7WK60_MELEN</name>
<dbReference type="Proteomes" id="UP000580250">
    <property type="component" value="Unassembled WGS sequence"/>
</dbReference>
<comment type="caution">
    <text evidence="1">The sequence shown here is derived from an EMBL/GenBank/DDBJ whole genome shotgun (WGS) entry which is preliminary data.</text>
</comment>
<evidence type="ECO:0000313" key="1">
    <source>
        <dbReference type="EMBL" id="CAD2187379.1"/>
    </source>
</evidence>